<evidence type="ECO:0000313" key="4">
    <source>
        <dbReference type="Proteomes" id="UP001342418"/>
    </source>
</evidence>
<sequence length="554" mass="59393">MKPSKTRILRDTVCAFGRDKAGNFGMLAALLSLPLLGAVGLAIDYSTMSRTRVELQQAIDAAVLAVAQRGADISKSEARRIAENYMSGNLAGIYRNLEVSREGTRVTLKAETDASLAFGGLFGLTNQPINAIASADIAYSTYEVALVLDTTGSMRGGKLQSMKDAVIGLVDDLSGQVSDPERLKFALVPFSSFVNVGPQYGPKFDDKGKIIKGTGAEWLDLDGEADIPQIELKPGISRFEVYHNLGQEWKGCVETRYPSKKGAHDVDDTPADKSDKNSYFVPAFAIDEPDQQAYTNSYIRASVDPQSKRARDEAAKLDKYGVPDHLISKSVGASPGGGDDDDDGEGRDGRGSGGAGWKRVHADFRNGKGPNNNCFAQPITPLSNNYADIKSKVKAFVANGTTNIMEGVAWGFRVLSPGEPFSQGKDDKNDPRIEKIMVVLSDGANVFGNRGVKLGSSYSSFGYLVDGRLGFSAGGAKATNTAMNEKTLEACKNAKDEGVEVYTIRLEEPDVATGMMLQECASSPGHFFDAPSRSQLDAVFEKIGDGIVKLRISS</sequence>
<feature type="region of interest" description="Disordered" evidence="1">
    <location>
        <begin position="326"/>
        <end position="359"/>
    </location>
</feature>
<dbReference type="EMBL" id="CP030941">
    <property type="protein sequence ID" value="UUP16263.1"/>
    <property type="molecule type" value="Genomic_DNA"/>
</dbReference>
<gene>
    <name evidence="3" type="ORF">NTH_00708</name>
</gene>
<dbReference type="InterPro" id="IPR002035">
    <property type="entry name" value="VWF_A"/>
</dbReference>
<name>A0ABY5MGE5_9HYPH</name>
<reference evidence="3 4" key="1">
    <citation type="submission" date="2018-07" db="EMBL/GenBank/DDBJ databases">
        <title>Genome sequence of Nitratireductor thuwali#1536.</title>
        <authorList>
            <person name="Michoud G."/>
            <person name="Merlino G."/>
            <person name="Sefrji F.O."/>
            <person name="Daffonchio D."/>
        </authorList>
    </citation>
    <scope>NUCLEOTIDE SEQUENCE [LARGE SCALE GENOMIC DNA]</scope>
    <source>
        <strain evidence="4">Nit1536</strain>
    </source>
</reference>
<dbReference type="PROSITE" id="PS50234">
    <property type="entry name" value="VWFA"/>
    <property type="match status" value="1"/>
</dbReference>
<dbReference type="Pfam" id="PF13400">
    <property type="entry name" value="Tad"/>
    <property type="match status" value="1"/>
</dbReference>
<protein>
    <recommendedName>
        <fullName evidence="2">VWFA domain-containing protein</fullName>
    </recommendedName>
</protein>
<dbReference type="Proteomes" id="UP001342418">
    <property type="component" value="Chromosome"/>
</dbReference>
<feature type="domain" description="VWFA" evidence="2">
    <location>
        <begin position="143"/>
        <end position="192"/>
    </location>
</feature>
<evidence type="ECO:0000313" key="3">
    <source>
        <dbReference type="EMBL" id="UUP16263.1"/>
    </source>
</evidence>
<dbReference type="Gene3D" id="3.40.50.410">
    <property type="entry name" value="von Willebrand factor, type A domain"/>
    <property type="match status" value="2"/>
</dbReference>
<evidence type="ECO:0000259" key="2">
    <source>
        <dbReference type="PROSITE" id="PS50234"/>
    </source>
</evidence>
<dbReference type="InterPro" id="IPR036465">
    <property type="entry name" value="vWFA_dom_sf"/>
</dbReference>
<organism evidence="3 4">
    <name type="scientific">Nitratireductor thuwali</name>
    <dbReference type="NCBI Taxonomy" id="2267699"/>
    <lineage>
        <taxon>Bacteria</taxon>
        <taxon>Pseudomonadati</taxon>
        <taxon>Pseudomonadota</taxon>
        <taxon>Alphaproteobacteria</taxon>
        <taxon>Hyphomicrobiales</taxon>
        <taxon>Phyllobacteriaceae</taxon>
        <taxon>Nitratireductor</taxon>
    </lineage>
</organism>
<keyword evidence="4" id="KW-1185">Reference proteome</keyword>
<dbReference type="Pfam" id="PF00092">
    <property type="entry name" value="VWA"/>
    <property type="match status" value="1"/>
</dbReference>
<dbReference type="CDD" id="cd00198">
    <property type="entry name" value="vWFA"/>
    <property type="match status" value="1"/>
</dbReference>
<dbReference type="InterPro" id="IPR028087">
    <property type="entry name" value="Tad_N"/>
</dbReference>
<accession>A0ABY5MGE5</accession>
<dbReference type="RefSeq" id="WP_338528700.1">
    <property type="nucleotide sequence ID" value="NZ_CP030941.1"/>
</dbReference>
<evidence type="ECO:0000256" key="1">
    <source>
        <dbReference type="SAM" id="MobiDB-lite"/>
    </source>
</evidence>
<dbReference type="SUPFAM" id="SSF53300">
    <property type="entry name" value="vWA-like"/>
    <property type="match status" value="1"/>
</dbReference>
<proteinExistence type="predicted"/>